<evidence type="ECO:0000256" key="3">
    <source>
        <dbReference type="ARBA" id="ARBA00020071"/>
    </source>
</evidence>
<evidence type="ECO:0000313" key="8">
    <source>
        <dbReference type="Proteomes" id="UP000323142"/>
    </source>
</evidence>
<protein>
    <recommendedName>
        <fullName evidence="3">Chitooligosaccharide deacetylase</fullName>
    </recommendedName>
    <alternativeName>
        <fullName evidence="5">Nodulation protein B</fullName>
    </alternativeName>
</protein>
<reference evidence="7 8" key="2">
    <citation type="submission" date="2019-09" db="EMBL/GenBank/DDBJ databases">
        <authorList>
            <person name="Jin C."/>
        </authorList>
    </citation>
    <scope>NUCLEOTIDE SEQUENCE [LARGE SCALE GENOMIC DNA]</scope>
    <source>
        <strain evidence="7 8">BN140002</strain>
    </source>
</reference>
<dbReference type="PROSITE" id="PS51677">
    <property type="entry name" value="NODB"/>
    <property type="match status" value="1"/>
</dbReference>
<evidence type="ECO:0000256" key="2">
    <source>
        <dbReference type="ARBA" id="ARBA00010973"/>
    </source>
</evidence>
<dbReference type="EMBL" id="VUOA01000001">
    <property type="protein sequence ID" value="KAA2244395.1"/>
    <property type="molecule type" value="Genomic_DNA"/>
</dbReference>
<dbReference type="AlphaFoldDB" id="A0A5B2VZD1"/>
<dbReference type="OrthoDB" id="9782872at2"/>
<sequence>MRELKDRALSLVGRTPALRLLGPRWAGAATVIMCHRVVPDDATVANMPLSIRQGYLAAVADEVVRRGLDVVSLDELHRRLAAGAPPPRPMVVFTFDDGYRDNLTLAAPVFAKRRLPWTLFLTTGFPDRSCDYWWGVLEAVVLRHERVEIELPGWHAAYPAGSPAEKRAAFAAIAARADPKALAAYLWARYGLTEAAALEEDAMSWAEVNRLAAGGLVEIGAHTITHRALAGLPAEEARHEMEGSRARIREMTGIEAAHFAYPFGDPGSAGEREFRLAREAGFRTAVTTIPSNVFAGGGQDLQALPRLGLDGRDQTLSQLAVHLSGLTSLVTLRRRHPLLAARPA</sequence>
<evidence type="ECO:0000313" key="7">
    <source>
        <dbReference type="EMBL" id="KAA2244395.1"/>
    </source>
</evidence>
<evidence type="ECO:0000256" key="5">
    <source>
        <dbReference type="ARBA" id="ARBA00032976"/>
    </source>
</evidence>
<evidence type="ECO:0000256" key="4">
    <source>
        <dbReference type="ARBA" id="ARBA00022729"/>
    </source>
</evidence>
<dbReference type="InterPro" id="IPR011330">
    <property type="entry name" value="Glyco_hydro/deAcase_b/a-brl"/>
</dbReference>
<accession>A0A5B2VZD1</accession>
<evidence type="ECO:0000256" key="1">
    <source>
        <dbReference type="ARBA" id="ARBA00003236"/>
    </source>
</evidence>
<dbReference type="GO" id="GO:0016810">
    <property type="term" value="F:hydrolase activity, acting on carbon-nitrogen (but not peptide) bonds"/>
    <property type="evidence" value="ECO:0007669"/>
    <property type="project" value="InterPro"/>
</dbReference>
<comment type="function">
    <text evidence="1">Is involved in generating a small heat-stable compound (Nod), an acylated oligomer of N-acetylglucosamine, that stimulates mitosis in various plant protoplasts.</text>
</comment>
<keyword evidence="4" id="KW-0732">Signal</keyword>
<keyword evidence="8" id="KW-1185">Reference proteome</keyword>
<dbReference type="InterPro" id="IPR051398">
    <property type="entry name" value="Polysacch_Deacetylase"/>
</dbReference>
<evidence type="ECO:0000259" key="6">
    <source>
        <dbReference type="PROSITE" id="PS51677"/>
    </source>
</evidence>
<dbReference type="InterPro" id="IPR002509">
    <property type="entry name" value="NODB_dom"/>
</dbReference>
<organism evidence="7 8">
    <name type="scientific">Salinarimonas soli</name>
    <dbReference type="NCBI Taxonomy" id="1638099"/>
    <lineage>
        <taxon>Bacteria</taxon>
        <taxon>Pseudomonadati</taxon>
        <taxon>Pseudomonadota</taxon>
        <taxon>Alphaproteobacteria</taxon>
        <taxon>Hyphomicrobiales</taxon>
        <taxon>Salinarimonadaceae</taxon>
        <taxon>Salinarimonas</taxon>
    </lineage>
</organism>
<dbReference type="Gene3D" id="3.20.20.370">
    <property type="entry name" value="Glycoside hydrolase/deacetylase"/>
    <property type="match status" value="1"/>
</dbReference>
<dbReference type="PANTHER" id="PTHR34216">
    <property type="match status" value="1"/>
</dbReference>
<dbReference type="RefSeq" id="WP_149815051.1">
    <property type="nucleotide sequence ID" value="NZ_VUOA01000001.1"/>
</dbReference>
<gene>
    <name evidence="7" type="ORF">F0L46_00410</name>
</gene>
<dbReference type="CDD" id="cd10968">
    <property type="entry name" value="CE4_Mlr8448_like_5s"/>
    <property type="match status" value="1"/>
</dbReference>
<dbReference type="Pfam" id="PF01522">
    <property type="entry name" value="Polysacc_deac_1"/>
    <property type="match status" value="1"/>
</dbReference>
<dbReference type="GO" id="GO:0005975">
    <property type="term" value="P:carbohydrate metabolic process"/>
    <property type="evidence" value="ECO:0007669"/>
    <property type="project" value="InterPro"/>
</dbReference>
<reference evidence="7 8" key="1">
    <citation type="submission" date="2019-09" db="EMBL/GenBank/DDBJ databases">
        <title>Salinarimonas rosea gen. nov., sp. nov., a new member of the a-2 subgroup of the Proteobacteria.</title>
        <authorList>
            <person name="Liu J."/>
        </authorList>
    </citation>
    <scope>NUCLEOTIDE SEQUENCE [LARGE SCALE GENOMIC DNA]</scope>
    <source>
        <strain evidence="7 8">BN140002</strain>
    </source>
</reference>
<dbReference type="Proteomes" id="UP000323142">
    <property type="component" value="Unassembled WGS sequence"/>
</dbReference>
<proteinExistence type="inferred from homology"/>
<dbReference type="PANTHER" id="PTHR34216:SF7">
    <property type="entry name" value="POLY-BETA-1,6-N-ACETYL-D-GLUCOSAMINE N-DEACETYLASE"/>
    <property type="match status" value="1"/>
</dbReference>
<dbReference type="SUPFAM" id="SSF88713">
    <property type="entry name" value="Glycoside hydrolase/deacetylase"/>
    <property type="match status" value="1"/>
</dbReference>
<comment type="similarity">
    <text evidence="2">Belongs to the polysaccharide deacetylase family.</text>
</comment>
<feature type="domain" description="NodB homology" evidence="6">
    <location>
        <begin position="89"/>
        <end position="344"/>
    </location>
</feature>
<name>A0A5B2VZD1_9HYPH</name>
<comment type="caution">
    <text evidence="7">The sequence shown here is derived from an EMBL/GenBank/DDBJ whole genome shotgun (WGS) entry which is preliminary data.</text>
</comment>